<reference evidence="2 3" key="1">
    <citation type="journal article" date="2016" name="Genome Announc.">
        <title>Complete genome sequence of the hyperthermophilic and piezophilic archaeon Thermococcus barophilus Ch5, capable of growth at the expense of hydrogenogenesis from carbon monoxide and formate.</title>
        <authorList>
            <person name="Oger P."/>
            <person name="Sokolova T.G."/>
            <person name="Kozhevnikova D.A."/>
            <person name="Taranov E.A."/>
            <person name="Vannier P."/>
            <person name="Lee H.S."/>
            <person name="Kwon K.K."/>
            <person name="Kang S.G."/>
            <person name="Lee J.H."/>
            <person name="Bonch-Osmolovskaya E.A."/>
            <person name="Lebedinsky A.V."/>
        </authorList>
    </citation>
    <scope>NUCLEOTIDE SEQUENCE [LARGE SCALE GENOMIC DNA]</scope>
    <source>
        <strain evidence="3">Ch5</strain>
    </source>
</reference>
<evidence type="ECO:0000313" key="3">
    <source>
        <dbReference type="Proteomes" id="UP000066042"/>
    </source>
</evidence>
<organism evidence="2 3">
    <name type="scientific">Thermococcus barophilus</name>
    <dbReference type="NCBI Taxonomy" id="55802"/>
    <lineage>
        <taxon>Archaea</taxon>
        <taxon>Methanobacteriati</taxon>
        <taxon>Methanobacteriota</taxon>
        <taxon>Thermococci</taxon>
        <taxon>Thermococcales</taxon>
        <taxon>Thermococcaceae</taxon>
        <taxon>Thermococcus</taxon>
    </lineage>
</organism>
<dbReference type="SUPFAM" id="SSF143870">
    <property type="entry name" value="PF0523-like"/>
    <property type="match status" value="1"/>
</dbReference>
<proteinExistence type="inferred from homology"/>
<accession>A0A0S1XCC0</accession>
<dbReference type="NCBIfam" id="NF011465">
    <property type="entry name" value="PRK14886.1-1"/>
    <property type="match status" value="1"/>
</dbReference>
<dbReference type="Gene3D" id="3.30.2380.10">
    <property type="entry name" value="CGI121/TPRKB"/>
    <property type="match status" value="1"/>
</dbReference>
<dbReference type="InterPro" id="IPR036504">
    <property type="entry name" value="CGI121/TPRKB_sf"/>
</dbReference>
<protein>
    <recommendedName>
        <fullName evidence="4">KEOPS complex Cgi121-like subunit</fullName>
    </recommendedName>
</protein>
<name>A0A0S1XCC0_THEBA</name>
<dbReference type="AlphaFoldDB" id="A0A0S1XCC0"/>
<dbReference type="RefSeq" id="WP_056934075.1">
    <property type="nucleotide sequence ID" value="NZ_CP013050.1"/>
</dbReference>
<evidence type="ECO:0000313" key="2">
    <source>
        <dbReference type="EMBL" id="ALM75438.1"/>
    </source>
</evidence>
<dbReference type="PATRIC" id="fig|55802.8.peg.1501"/>
<dbReference type="Pfam" id="PF08617">
    <property type="entry name" value="CGI-121"/>
    <property type="match status" value="1"/>
</dbReference>
<dbReference type="GeneID" id="26136766"/>
<dbReference type="InterPro" id="IPR013926">
    <property type="entry name" value="CGI121/TPRKB"/>
</dbReference>
<gene>
    <name evidence="2" type="ORF">TBCH5v1_1522</name>
</gene>
<evidence type="ECO:0008006" key="4">
    <source>
        <dbReference type="Google" id="ProtNLM"/>
    </source>
</evidence>
<sequence length="140" mass="15628">MKVVKLGKHEIAISKIVLKDVSWIFEELGDNMQIASVECWEQLVFATILALKSFERGTNKAKTVKGEILLRLAGTLQIGEAIKKVGAKKGENFIVAFGQNARKTLEDFLKKNSLKEIPLIDCDVEKVKRLFEQAAIVEAL</sequence>
<dbReference type="EMBL" id="CP013050">
    <property type="protein sequence ID" value="ALM75438.1"/>
    <property type="molecule type" value="Genomic_DNA"/>
</dbReference>
<dbReference type="Proteomes" id="UP000066042">
    <property type="component" value="Chromosome"/>
</dbReference>
<evidence type="ECO:0000256" key="1">
    <source>
        <dbReference type="ARBA" id="ARBA00005546"/>
    </source>
</evidence>
<comment type="similarity">
    <text evidence="1">Belongs to the CGI121/TPRKB family.</text>
</comment>
<dbReference type="STRING" id="55802.TBCH5v1_1522"/>